<name>A0ABS2CH07_9MICO</name>
<evidence type="ECO:0000313" key="1">
    <source>
        <dbReference type="EMBL" id="MBM6399156.1"/>
    </source>
</evidence>
<organism evidence="1 2">
    <name type="scientific">Phycicoccus sonneratiae</name>
    <dbReference type="NCBI Taxonomy" id="2807628"/>
    <lineage>
        <taxon>Bacteria</taxon>
        <taxon>Bacillati</taxon>
        <taxon>Actinomycetota</taxon>
        <taxon>Actinomycetes</taxon>
        <taxon>Micrococcales</taxon>
        <taxon>Intrasporangiaceae</taxon>
        <taxon>Phycicoccus</taxon>
    </lineage>
</organism>
<proteinExistence type="predicted"/>
<protein>
    <submittedName>
        <fullName evidence="1">Uncharacterized protein</fullName>
    </submittedName>
</protein>
<accession>A0ABS2CH07</accession>
<dbReference type="RefSeq" id="WP_204129630.1">
    <property type="nucleotide sequence ID" value="NZ_JAFDVD010000003.1"/>
</dbReference>
<dbReference type="Proteomes" id="UP001430172">
    <property type="component" value="Unassembled WGS sequence"/>
</dbReference>
<keyword evidence="2" id="KW-1185">Reference proteome</keyword>
<gene>
    <name evidence="1" type="ORF">JQN70_02020</name>
</gene>
<comment type="caution">
    <text evidence="1">The sequence shown here is derived from an EMBL/GenBank/DDBJ whole genome shotgun (WGS) entry which is preliminary data.</text>
</comment>
<evidence type="ECO:0000313" key="2">
    <source>
        <dbReference type="Proteomes" id="UP001430172"/>
    </source>
</evidence>
<sequence>MMPRRLVDPTTWARTGRGHATDIVGIDEKDISGVLSMGNTDWPTLVLLNVDRVKVDRGFAEVLVEVAYEEMPALAQEGRWDFFVWVPEWTPELAPMVSGDASQRRAAAIASLSGLVNVQYGRRRGAAVEPVTVGCVGSVRSVDGEERNYEEYVLLWKAIVRALRQRTS</sequence>
<dbReference type="EMBL" id="JAFDVD010000003">
    <property type="protein sequence ID" value="MBM6399156.1"/>
    <property type="molecule type" value="Genomic_DNA"/>
</dbReference>
<reference evidence="1" key="1">
    <citation type="submission" date="2021-02" db="EMBL/GenBank/DDBJ databases">
        <title>Phycicoccus sp. MQZ13P-5T, whole genome shotgun sequence.</title>
        <authorList>
            <person name="Tuo L."/>
        </authorList>
    </citation>
    <scope>NUCLEOTIDE SEQUENCE</scope>
    <source>
        <strain evidence="1">MQZ13P-5</strain>
    </source>
</reference>